<dbReference type="RefSeq" id="WP_134751763.1">
    <property type="nucleotide sequence ID" value="NZ_MYFO02000011.1"/>
</dbReference>
<comment type="function">
    <text evidence="6">Required for dimerization of active 70S ribosomes into 100S ribosomes in stationary phase; 100S ribosomes are translationally inactive and sometimes present during exponential growth.</text>
</comment>
<dbReference type="NCBIfam" id="TIGR00741">
    <property type="entry name" value="yfiA"/>
    <property type="match status" value="1"/>
</dbReference>
<evidence type="ECO:0000313" key="9">
    <source>
        <dbReference type="Proteomes" id="UP000298246"/>
    </source>
</evidence>
<comment type="subunit">
    <text evidence="6">Interacts with 100S ribosomes.</text>
</comment>
<accession>A0A4Y8Q4G9</accession>
<dbReference type="GO" id="GO:0045900">
    <property type="term" value="P:negative regulation of translational elongation"/>
    <property type="evidence" value="ECO:0007669"/>
    <property type="project" value="TreeGrafter"/>
</dbReference>
<comment type="subunit">
    <text evidence="4">Associates exclusively with 100S ribosomes, which are dimers of 70S ribosomes.</text>
</comment>
<dbReference type="PANTHER" id="PTHR33231">
    <property type="entry name" value="30S RIBOSOMAL PROTEIN"/>
    <property type="match status" value="1"/>
</dbReference>
<evidence type="ECO:0000256" key="6">
    <source>
        <dbReference type="HAMAP-Rule" id="MF_00839"/>
    </source>
</evidence>
<gene>
    <name evidence="6" type="primary">hpf</name>
    <name evidence="8" type="ORF">B5M42_08585</name>
</gene>
<organism evidence="8 9">
    <name type="scientific">Paenibacillus athensensis</name>
    <dbReference type="NCBI Taxonomy" id="1967502"/>
    <lineage>
        <taxon>Bacteria</taxon>
        <taxon>Bacillati</taxon>
        <taxon>Bacillota</taxon>
        <taxon>Bacilli</taxon>
        <taxon>Bacillales</taxon>
        <taxon>Paenibacillaceae</taxon>
        <taxon>Paenibacillus</taxon>
    </lineage>
</organism>
<comment type="caution">
    <text evidence="8">The sequence shown here is derived from an EMBL/GenBank/DDBJ whole genome shotgun (WGS) entry which is preliminary data.</text>
</comment>
<comment type="similarity">
    <text evidence="3">Belongs to the HPF/YfiA ribosome-associated protein family. Short HPF subfamily.</text>
</comment>
<dbReference type="AlphaFoldDB" id="A0A4Y8Q4G9"/>
<dbReference type="GO" id="GO:0022627">
    <property type="term" value="C:cytosolic small ribosomal subunit"/>
    <property type="evidence" value="ECO:0007669"/>
    <property type="project" value="TreeGrafter"/>
</dbReference>
<dbReference type="FunFam" id="3.30.160.100:FF:000001">
    <property type="entry name" value="Ribosome hibernation promoting factor"/>
    <property type="match status" value="1"/>
</dbReference>
<evidence type="ECO:0000256" key="5">
    <source>
        <dbReference type="ARBA" id="ARBA00041148"/>
    </source>
</evidence>
<dbReference type="InterPro" id="IPR003489">
    <property type="entry name" value="RHF/RaiA"/>
</dbReference>
<dbReference type="OrthoDB" id="9794975at2"/>
<dbReference type="InterPro" id="IPR034694">
    <property type="entry name" value="HPF_long/plastid"/>
</dbReference>
<keyword evidence="1 6" id="KW-0963">Cytoplasm</keyword>
<dbReference type="InterPro" id="IPR032528">
    <property type="entry name" value="Ribosom_S30AE_C"/>
</dbReference>
<evidence type="ECO:0000313" key="8">
    <source>
        <dbReference type="EMBL" id="TFE88957.1"/>
    </source>
</evidence>
<dbReference type="InterPro" id="IPR038416">
    <property type="entry name" value="Ribosom_S30AE_C_sf"/>
</dbReference>
<dbReference type="InterPro" id="IPR036567">
    <property type="entry name" value="RHF-like"/>
</dbReference>
<dbReference type="HAMAP" id="MF_00839">
    <property type="entry name" value="HPF"/>
    <property type="match status" value="1"/>
</dbReference>
<comment type="subcellular location">
    <subcellularLocation>
        <location evidence="6">Cytoplasm</location>
    </subcellularLocation>
</comment>
<feature type="domain" description="Sigma 54 modulation/S30EA ribosomal protein C-terminal" evidence="7">
    <location>
        <begin position="124"/>
        <end position="179"/>
    </location>
</feature>
<dbReference type="Gene3D" id="3.30.160.100">
    <property type="entry name" value="Ribosome hibernation promotion factor-like"/>
    <property type="match status" value="1"/>
</dbReference>
<keyword evidence="9" id="KW-1185">Reference proteome</keyword>
<dbReference type="Pfam" id="PF16321">
    <property type="entry name" value="Ribosom_S30AE_C"/>
    <property type="match status" value="1"/>
</dbReference>
<proteinExistence type="inferred from homology"/>
<evidence type="ECO:0000256" key="2">
    <source>
        <dbReference type="ARBA" id="ARBA00022845"/>
    </source>
</evidence>
<dbReference type="Gene3D" id="3.30.505.50">
    <property type="entry name" value="Sigma 54 modulation/S30EA ribosomal protein, C-terminal domain"/>
    <property type="match status" value="1"/>
</dbReference>
<evidence type="ECO:0000256" key="4">
    <source>
        <dbReference type="ARBA" id="ARBA00038695"/>
    </source>
</evidence>
<dbReference type="Proteomes" id="UP000298246">
    <property type="component" value="Unassembled WGS sequence"/>
</dbReference>
<reference evidence="8 9" key="1">
    <citation type="submission" date="2017-03" db="EMBL/GenBank/DDBJ databases">
        <title>Isolation of Levoglucosan Utilizing Bacteria.</title>
        <authorList>
            <person name="Arya A.S."/>
        </authorList>
    </citation>
    <scope>NUCLEOTIDE SEQUENCE [LARGE SCALE GENOMIC DNA]</scope>
    <source>
        <strain evidence="8 9">MEC069</strain>
    </source>
</reference>
<evidence type="ECO:0000259" key="7">
    <source>
        <dbReference type="Pfam" id="PF16321"/>
    </source>
</evidence>
<comment type="similarity">
    <text evidence="6">Belongs to the HPF/YfiA ribosome-associated protein family. Long HPF subfamily.</text>
</comment>
<dbReference type="SUPFAM" id="SSF69754">
    <property type="entry name" value="Ribosome binding protein Y (YfiA homologue)"/>
    <property type="match status" value="1"/>
</dbReference>
<sequence length="184" mass="21298">MNFSIRGEHLEVTEALRDYVEKKLSRLERYFEAPLTSEVHVTLSVVKGLQTIEVTIPLSGVMLRAEERNNDMYASVDLVIDKLERQIRKHKTKANRKIRQEGGKRDLFRMEAMGASTAVVDEEDEFELVRTKRFNLKPMDVEEAILQMNMIGHSFFVFANMDTDQVNVVYKRDDGKYGLIEPAQ</sequence>
<evidence type="ECO:0000256" key="3">
    <source>
        <dbReference type="ARBA" id="ARBA00038434"/>
    </source>
</evidence>
<evidence type="ECO:0000256" key="1">
    <source>
        <dbReference type="ARBA" id="ARBA00022490"/>
    </source>
</evidence>
<dbReference type="InterPro" id="IPR050574">
    <property type="entry name" value="HPF/YfiA_ribosome-assoc"/>
</dbReference>
<name>A0A4Y8Q4G9_9BACL</name>
<dbReference type="Pfam" id="PF02482">
    <property type="entry name" value="Ribosomal_S30AE"/>
    <property type="match status" value="1"/>
</dbReference>
<dbReference type="CDD" id="cd00552">
    <property type="entry name" value="RaiA"/>
    <property type="match status" value="1"/>
</dbReference>
<keyword evidence="2 6" id="KW-0810">Translation regulation</keyword>
<protein>
    <recommendedName>
        <fullName evidence="5 6">Ribosome hibernation promoting factor</fullName>
        <shortName evidence="6">HPF</shortName>
    </recommendedName>
</protein>
<dbReference type="PANTHER" id="PTHR33231:SF1">
    <property type="entry name" value="30S RIBOSOMAL PROTEIN"/>
    <property type="match status" value="1"/>
</dbReference>
<dbReference type="FunFam" id="3.30.505.50:FF:000001">
    <property type="entry name" value="Ribosome hibernation promoting factor"/>
    <property type="match status" value="1"/>
</dbReference>
<dbReference type="GO" id="GO:0043024">
    <property type="term" value="F:ribosomal small subunit binding"/>
    <property type="evidence" value="ECO:0007669"/>
    <property type="project" value="TreeGrafter"/>
</dbReference>
<dbReference type="EMBL" id="MYFO01000008">
    <property type="protein sequence ID" value="TFE88957.1"/>
    <property type="molecule type" value="Genomic_DNA"/>
</dbReference>